<comment type="caution">
    <text evidence="9">The sequence shown here is derived from an EMBL/GenBank/DDBJ whole genome shotgun (WGS) entry which is preliminary data.</text>
</comment>
<dbReference type="AlphaFoldDB" id="A0AAN7MRC7"/>
<evidence type="ECO:0000256" key="1">
    <source>
        <dbReference type="ARBA" id="ARBA00004651"/>
    </source>
</evidence>
<evidence type="ECO:0000256" key="5">
    <source>
        <dbReference type="ARBA" id="ARBA00022989"/>
    </source>
</evidence>
<feature type="transmembrane region" description="Helical" evidence="8">
    <location>
        <begin position="148"/>
        <end position="168"/>
    </location>
</feature>
<feature type="transmembrane region" description="Helical" evidence="8">
    <location>
        <begin position="213"/>
        <end position="230"/>
    </location>
</feature>
<keyword evidence="10" id="KW-1185">Reference proteome</keyword>
<comment type="subcellular location">
    <subcellularLocation>
        <location evidence="1">Cell membrane</location>
        <topology evidence="1">Multi-pass membrane protein</topology>
    </subcellularLocation>
</comment>
<evidence type="ECO:0000256" key="8">
    <source>
        <dbReference type="SAM" id="Phobius"/>
    </source>
</evidence>
<feature type="region of interest" description="Disordered" evidence="7">
    <location>
        <begin position="87"/>
        <end position="116"/>
    </location>
</feature>
<evidence type="ECO:0000313" key="9">
    <source>
        <dbReference type="EMBL" id="KAK4811602.1"/>
    </source>
</evidence>
<name>A0AAN7MRC7_MYCAM</name>
<evidence type="ECO:0000256" key="7">
    <source>
        <dbReference type="SAM" id="MobiDB-lite"/>
    </source>
</evidence>
<protein>
    <recommendedName>
        <fullName evidence="11">Protein myomaker</fullName>
    </recommendedName>
</protein>
<evidence type="ECO:0000256" key="4">
    <source>
        <dbReference type="ARBA" id="ARBA00022692"/>
    </source>
</evidence>
<accession>A0AAN7MRC7</accession>
<reference evidence="9 10" key="1">
    <citation type="journal article" date="2023" name="J. Hered.">
        <title>Chromosome-level genome of the wood stork (Mycteria americana) provides insight into avian chromosome evolution.</title>
        <authorList>
            <person name="Flamio R. Jr."/>
            <person name="Ramstad K.M."/>
        </authorList>
    </citation>
    <scope>NUCLEOTIDE SEQUENCE [LARGE SCALE GENOMIC DNA]</scope>
    <source>
        <strain evidence="9">JAX WOST 10</strain>
    </source>
</reference>
<keyword evidence="3" id="KW-1003">Cell membrane</keyword>
<keyword evidence="5 8" id="KW-1133">Transmembrane helix</keyword>
<feature type="transmembrane region" description="Helical" evidence="8">
    <location>
        <begin position="321"/>
        <end position="339"/>
    </location>
</feature>
<gene>
    <name evidence="9" type="ORF">QYF61_016909</name>
</gene>
<comment type="similarity">
    <text evidence="2">Belongs to the TMEM8 family.</text>
</comment>
<dbReference type="InterPro" id="IPR021910">
    <property type="entry name" value="NGX6/PGAP6/MYMK"/>
</dbReference>
<dbReference type="GO" id="GO:0005886">
    <property type="term" value="C:plasma membrane"/>
    <property type="evidence" value="ECO:0007669"/>
    <property type="project" value="UniProtKB-SubCell"/>
</dbReference>
<evidence type="ECO:0000313" key="10">
    <source>
        <dbReference type="Proteomes" id="UP001333110"/>
    </source>
</evidence>
<proteinExistence type="inferred from homology"/>
<evidence type="ECO:0000256" key="6">
    <source>
        <dbReference type="ARBA" id="ARBA00023136"/>
    </source>
</evidence>
<dbReference type="EMBL" id="JAUNZN010000017">
    <property type="protein sequence ID" value="KAK4811602.1"/>
    <property type="molecule type" value="Genomic_DNA"/>
</dbReference>
<dbReference type="PANTHER" id="PTHR14319:SF7">
    <property type="entry name" value="POST-GPI ATTACHMENT TO PROTEINS FACTOR 6"/>
    <property type="match status" value="1"/>
</dbReference>
<evidence type="ECO:0000256" key="2">
    <source>
        <dbReference type="ARBA" id="ARBA00005542"/>
    </source>
</evidence>
<dbReference type="Pfam" id="PF12036">
    <property type="entry name" value="DUF3522"/>
    <property type="match status" value="1"/>
</dbReference>
<keyword evidence="6 8" id="KW-0472">Membrane</keyword>
<evidence type="ECO:0000256" key="3">
    <source>
        <dbReference type="ARBA" id="ARBA00022475"/>
    </source>
</evidence>
<organism evidence="9 10">
    <name type="scientific">Mycteria americana</name>
    <name type="common">Wood stork</name>
    <dbReference type="NCBI Taxonomy" id="33587"/>
    <lineage>
        <taxon>Eukaryota</taxon>
        <taxon>Metazoa</taxon>
        <taxon>Chordata</taxon>
        <taxon>Craniata</taxon>
        <taxon>Vertebrata</taxon>
        <taxon>Euteleostomi</taxon>
        <taxon>Archelosauria</taxon>
        <taxon>Archosauria</taxon>
        <taxon>Dinosauria</taxon>
        <taxon>Saurischia</taxon>
        <taxon>Theropoda</taxon>
        <taxon>Coelurosauria</taxon>
        <taxon>Aves</taxon>
        <taxon>Neognathae</taxon>
        <taxon>Neoaves</taxon>
        <taxon>Aequornithes</taxon>
        <taxon>Ciconiiformes</taxon>
        <taxon>Ciconiidae</taxon>
        <taxon>Mycteria</taxon>
    </lineage>
</organism>
<feature type="transmembrane region" description="Helical" evidence="8">
    <location>
        <begin position="298"/>
        <end position="315"/>
    </location>
</feature>
<dbReference type="PANTHER" id="PTHR14319">
    <property type="entry name" value="FIVE-SPAN TRANSMEMBRANE PROTEIN M83"/>
    <property type="match status" value="1"/>
</dbReference>
<feature type="transmembrane region" description="Helical" evidence="8">
    <location>
        <begin position="180"/>
        <end position="207"/>
    </location>
</feature>
<evidence type="ECO:0008006" key="11">
    <source>
        <dbReference type="Google" id="ProtNLM"/>
    </source>
</evidence>
<feature type="transmembrane region" description="Helical" evidence="8">
    <location>
        <begin position="259"/>
        <end position="278"/>
    </location>
</feature>
<keyword evidence="4 8" id="KW-0812">Transmembrane</keyword>
<dbReference type="Proteomes" id="UP001333110">
    <property type="component" value="Unassembled WGS sequence"/>
</dbReference>
<sequence length="364" mass="40632">MVFPCRAAPAALTQAWRGGRGGVSPWGASKPTVLTHCAPRSDTQHKACKDDIPLRSFRNTRGDIGGAEHLPLGAAGCVKNFAVGERQERRGRLRRRQQLFPARSPPGHTGHLNFKAHSPRLFSPPSPSSSQRPRLWEPLAREAPMGSLVAKLLLPTISTLVFLPTISIAAKRRFHMEAMVYFFTMFFVAIYHACDGPGLSVLCFMRYDILEYFSIYGTALSIWVSLMALAEFDEPKRSTFVMFGVLTIAVRIYHDRWGYGVYSGPIGTAVLVITVKWLQKMKEKKGLYPDKSVYTQQIGPGFCFGALALMLRFFFEEWDYTYVHSFYHCALAMAFVLLLPKENKKAGSAGTPARLDCSTLCCCV</sequence>